<evidence type="ECO:0000313" key="2">
    <source>
        <dbReference type="Proteomes" id="UP000299102"/>
    </source>
</evidence>
<dbReference type="Proteomes" id="UP000299102">
    <property type="component" value="Unassembled WGS sequence"/>
</dbReference>
<keyword evidence="2" id="KW-1185">Reference proteome</keyword>
<accession>A0A4C1SYJ9</accession>
<sequence>MVIATCSLLRESKADGIVDVIAGERSKEKKRSLQNTQLDRAAFRSFATYRDIEKTSLNTSNGSWGERSDAVSRRVVYLDNGVACDRDGHGVGWMGLRFLGLPCCRGETSLRDGRLTFHL</sequence>
<proteinExistence type="predicted"/>
<name>A0A4C1SYJ9_EUMVA</name>
<gene>
    <name evidence="1" type="ORF">EVAR_71703_1</name>
</gene>
<dbReference type="EMBL" id="BGZK01004125">
    <property type="protein sequence ID" value="GBP07036.1"/>
    <property type="molecule type" value="Genomic_DNA"/>
</dbReference>
<comment type="caution">
    <text evidence="1">The sequence shown here is derived from an EMBL/GenBank/DDBJ whole genome shotgun (WGS) entry which is preliminary data.</text>
</comment>
<organism evidence="1 2">
    <name type="scientific">Eumeta variegata</name>
    <name type="common">Bagworm moth</name>
    <name type="synonym">Eumeta japonica</name>
    <dbReference type="NCBI Taxonomy" id="151549"/>
    <lineage>
        <taxon>Eukaryota</taxon>
        <taxon>Metazoa</taxon>
        <taxon>Ecdysozoa</taxon>
        <taxon>Arthropoda</taxon>
        <taxon>Hexapoda</taxon>
        <taxon>Insecta</taxon>
        <taxon>Pterygota</taxon>
        <taxon>Neoptera</taxon>
        <taxon>Endopterygota</taxon>
        <taxon>Lepidoptera</taxon>
        <taxon>Glossata</taxon>
        <taxon>Ditrysia</taxon>
        <taxon>Tineoidea</taxon>
        <taxon>Psychidae</taxon>
        <taxon>Oiketicinae</taxon>
        <taxon>Eumeta</taxon>
    </lineage>
</organism>
<evidence type="ECO:0000313" key="1">
    <source>
        <dbReference type="EMBL" id="GBP07036.1"/>
    </source>
</evidence>
<protein>
    <submittedName>
        <fullName evidence="1">Uncharacterized protein</fullName>
    </submittedName>
</protein>
<dbReference type="AlphaFoldDB" id="A0A4C1SYJ9"/>
<reference evidence="1 2" key="1">
    <citation type="journal article" date="2019" name="Commun. Biol.">
        <title>The bagworm genome reveals a unique fibroin gene that provides high tensile strength.</title>
        <authorList>
            <person name="Kono N."/>
            <person name="Nakamura H."/>
            <person name="Ohtoshi R."/>
            <person name="Tomita M."/>
            <person name="Numata K."/>
            <person name="Arakawa K."/>
        </authorList>
    </citation>
    <scope>NUCLEOTIDE SEQUENCE [LARGE SCALE GENOMIC DNA]</scope>
</reference>